<keyword evidence="2" id="KW-0732">Signal</keyword>
<dbReference type="PROSITE" id="PS51257">
    <property type="entry name" value="PROKAR_LIPOPROTEIN"/>
    <property type="match status" value="1"/>
</dbReference>
<dbReference type="Proteomes" id="UP000058012">
    <property type="component" value="Unassembled WGS sequence"/>
</dbReference>
<comment type="caution">
    <text evidence="3">The sequence shown here is derived from an EMBL/GenBank/DDBJ whole genome shotgun (WGS) entry which is preliminary data.</text>
</comment>
<feature type="chain" id="PRO_5007156862" evidence="2">
    <location>
        <begin position="24"/>
        <end position="268"/>
    </location>
</feature>
<evidence type="ECO:0000313" key="3">
    <source>
        <dbReference type="EMBL" id="KUR69921.1"/>
    </source>
</evidence>
<evidence type="ECO:0000313" key="4">
    <source>
        <dbReference type="Proteomes" id="UP000058012"/>
    </source>
</evidence>
<keyword evidence="4" id="KW-1185">Reference proteome</keyword>
<feature type="region of interest" description="Disordered" evidence="1">
    <location>
        <begin position="133"/>
        <end position="268"/>
    </location>
</feature>
<reference evidence="3 4" key="1">
    <citation type="submission" date="2015-10" db="EMBL/GenBank/DDBJ databases">
        <title>Draft genome sequence of Novosphingobium fuchskuhlense DSM 25065 isolated from a surface water sample of the southwest basin of Lake Grosse Fuchskuhle.</title>
        <authorList>
            <person name="Ruckert C."/>
            <person name="Winkler A."/>
            <person name="Glaeser J."/>
            <person name="Grossart H.-P."/>
            <person name="Kalinowski J."/>
            <person name="Glaeser S."/>
        </authorList>
    </citation>
    <scope>NUCLEOTIDE SEQUENCE [LARGE SCALE GENOMIC DNA]</scope>
    <source>
        <strain evidence="3 4">FNE08-7</strain>
    </source>
</reference>
<evidence type="ECO:0000256" key="2">
    <source>
        <dbReference type="SAM" id="SignalP"/>
    </source>
</evidence>
<feature type="signal peptide" evidence="2">
    <location>
        <begin position="1"/>
        <end position="23"/>
    </location>
</feature>
<accession>A0A117US92</accession>
<dbReference type="EMBL" id="LLZS01000011">
    <property type="protein sequence ID" value="KUR69921.1"/>
    <property type="molecule type" value="Genomic_DNA"/>
</dbReference>
<sequence>MVKPVRLLVCACLAVFMSGCATFGTNVEGNFTCRAPKGDCAPSHVIDARATAVVGDGAAPQDPARLRVGVGGGDTARTAERTLRIVFPAHVDEAGTLHDEAVAWTVIENPRWAAELRRKPGEDTAPTLMRHLQRQLKSAQQAAEKVSKETTSDADAPQDDAAARDGTDPSVQASPFSLAASSDPDSLPSSPDASPLALPSTAREAVAGAKAPAAEGFDMPAPPHDRTPRPFGQQASPKFPSIEAIQAAIAKRAEGKTTTPIAPNKDQK</sequence>
<organism evidence="3 4">
    <name type="scientific">Novosphingobium fuchskuhlense</name>
    <dbReference type="NCBI Taxonomy" id="1117702"/>
    <lineage>
        <taxon>Bacteria</taxon>
        <taxon>Pseudomonadati</taxon>
        <taxon>Pseudomonadota</taxon>
        <taxon>Alphaproteobacteria</taxon>
        <taxon>Sphingomonadales</taxon>
        <taxon>Sphingomonadaceae</taxon>
        <taxon>Novosphingobium</taxon>
    </lineage>
</organism>
<name>A0A117US92_9SPHN</name>
<dbReference type="OrthoDB" id="7408098at2"/>
<dbReference type="STRING" id="1117702.AQZ52_17630"/>
<evidence type="ECO:0000256" key="1">
    <source>
        <dbReference type="SAM" id="MobiDB-lite"/>
    </source>
</evidence>
<protein>
    <submittedName>
        <fullName evidence="3">Conjugal transfer protein TraV</fullName>
    </submittedName>
</protein>
<dbReference type="AlphaFoldDB" id="A0A117US92"/>
<gene>
    <name evidence="3" type="ORF">AQZ52_17630</name>
</gene>
<feature type="compositionally biased region" description="Low complexity" evidence="1">
    <location>
        <begin position="173"/>
        <end position="214"/>
    </location>
</feature>
<proteinExistence type="predicted"/>